<evidence type="ECO:0000256" key="1">
    <source>
        <dbReference type="SAM" id="MobiDB-lite"/>
    </source>
</evidence>
<organism evidence="2 3">
    <name type="scientific">Streptomyces mutomycini</name>
    <dbReference type="NCBI Taxonomy" id="284036"/>
    <lineage>
        <taxon>Bacteria</taxon>
        <taxon>Bacillati</taxon>
        <taxon>Actinomycetota</taxon>
        <taxon>Actinomycetes</taxon>
        <taxon>Kitasatosporales</taxon>
        <taxon>Streptomycetaceae</taxon>
        <taxon>Streptomyces</taxon>
    </lineage>
</organism>
<protein>
    <submittedName>
        <fullName evidence="2">Uncharacterized protein</fullName>
    </submittedName>
</protein>
<evidence type="ECO:0000313" key="3">
    <source>
        <dbReference type="Proteomes" id="UP001596208"/>
    </source>
</evidence>
<keyword evidence="3" id="KW-1185">Reference proteome</keyword>
<accession>A0ABW0B0B9</accession>
<sequence length="149" mass="16793">MSSAEKWTSEHLLSSADRAIHLEQRRAQLLPIVDDLRRLAREMDAEVKEMESIEGDLPGQAKLRAWHVAKPLFKAADDVEKALADLISFNARFQKAYEDLPNRREEKRRRKVLAKNGQAPAIESGQAGTAVQAKRDEFGDVFDGLRRGA</sequence>
<dbReference type="EMBL" id="JBHSKI010000003">
    <property type="protein sequence ID" value="MFC5170647.1"/>
    <property type="molecule type" value="Genomic_DNA"/>
</dbReference>
<comment type="caution">
    <text evidence="2">The sequence shown here is derived from an EMBL/GenBank/DDBJ whole genome shotgun (WGS) entry which is preliminary data.</text>
</comment>
<dbReference type="RefSeq" id="WP_065849515.1">
    <property type="nucleotide sequence ID" value="NZ_JBHSKI010000003.1"/>
</dbReference>
<dbReference type="Proteomes" id="UP001596208">
    <property type="component" value="Unassembled WGS sequence"/>
</dbReference>
<reference evidence="3" key="1">
    <citation type="journal article" date="2019" name="Int. J. Syst. Evol. Microbiol.">
        <title>The Global Catalogue of Microorganisms (GCM) 10K type strain sequencing project: providing services to taxonomists for standard genome sequencing and annotation.</title>
        <authorList>
            <consortium name="The Broad Institute Genomics Platform"/>
            <consortium name="The Broad Institute Genome Sequencing Center for Infectious Disease"/>
            <person name="Wu L."/>
            <person name="Ma J."/>
        </authorList>
    </citation>
    <scope>NUCLEOTIDE SEQUENCE [LARGE SCALE GENOMIC DNA]</scope>
    <source>
        <strain evidence="3">CGMCC 4.1721</strain>
    </source>
</reference>
<name>A0ABW0B0B9_9ACTN</name>
<gene>
    <name evidence="2" type="ORF">ACFPRK_08585</name>
</gene>
<feature type="region of interest" description="Disordered" evidence="1">
    <location>
        <begin position="100"/>
        <end position="135"/>
    </location>
</feature>
<evidence type="ECO:0000313" key="2">
    <source>
        <dbReference type="EMBL" id="MFC5170647.1"/>
    </source>
</evidence>
<proteinExistence type="predicted"/>